<evidence type="ECO:0000313" key="2">
    <source>
        <dbReference type="EMBL" id="GAA1555414.1"/>
    </source>
</evidence>
<comment type="caution">
    <text evidence="2">The sequence shown here is derived from an EMBL/GenBank/DDBJ whole genome shotgun (WGS) entry which is preliminary data.</text>
</comment>
<name>A0ABN2CDA7_9ACTN</name>
<feature type="region of interest" description="Disordered" evidence="1">
    <location>
        <begin position="86"/>
        <end position="119"/>
    </location>
</feature>
<proteinExistence type="predicted"/>
<organism evidence="2 3">
    <name type="scientific">Kribbella hippodromi</name>
    <dbReference type="NCBI Taxonomy" id="434347"/>
    <lineage>
        <taxon>Bacteria</taxon>
        <taxon>Bacillati</taxon>
        <taxon>Actinomycetota</taxon>
        <taxon>Actinomycetes</taxon>
        <taxon>Propionibacteriales</taxon>
        <taxon>Kribbellaceae</taxon>
        <taxon>Kribbella</taxon>
    </lineage>
</organism>
<dbReference type="Gene3D" id="3.40.1350.120">
    <property type="match status" value="1"/>
</dbReference>
<evidence type="ECO:0000256" key="1">
    <source>
        <dbReference type="SAM" id="MobiDB-lite"/>
    </source>
</evidence>
<feature type="region of interest" description="Disordered" evidence="1">
    <location>
        <begin position="182"/>
        <end position="209"/>
    </location>
</feature>
<dbReference type="EMBL" id="BAAAPH010000003">
    <property type="protein sequence ID" value="GAA1555414.1"/>
    <property type="molecule type" value="Genomic_DNA"/>
</dbReference>
<feature type="compositionally biased region" description="Basic and acidic residues" evidence="1">
    <location>
        <begin position="182"/>
        <end position="206"/>
    </location>
</feature>
<evidence type="ECO:0000313" key="3">
    <source>
        <dbReference type="Proteomes" id="UP001501705"/>
    </source>
</evidence>
<sequence length="425" mass="46759">MPSELQRVARGLVDCFDEIPRVVEHLQRTAVRCRENAQLALSASQGQATVAAQQLDAAARACEAAAHYLSMAPPKSRAWAEGLVGAVGPSTNRPSSDSANRNKATGGTGDAPERDSQGRTKRLTAGYEDLDLEQDGEPPVITVARKAFENYRKTHKKDEEQDDDRPEDLLEFEITITESEEIKYEERNKKEEAERETRLTADHPFDPDPALTEAIKSLLTSMSQPPTPNWTHATLTITPTHLQATFDYPEDTPPAPITADIQLPDTLRPTQDDFNPAVDLRPIGSDFAPGVHDPAGRFVPKERDIADRLEAEGWRIDARPENHTVQNQKNPDATLRRSGSDDGVVVEFKTLDRASLSAVKRNINNASDQVGAAGEVFIDGRKVDLDEAMAWRGFRMACGQPGKSVDAIVHVILGDGRMVTFRKGQ</sequence>
<feature type="compositionally biased region" description="Polar residues" evidence="1">
    <location>
        <begin position="89"/>
        <end position="105"/>
    </location>
</feature>
<protein>
    <recommendedName>
        <fullName evidence="4">tRNA nuclease CdiA C-terminal domain-containing protein</fullName>
    </recommendedName>
</protein>
<gene>
    <name evidence="2" type="ORF">GCM10009804_10360</name>
</gene>
<accession>A0ABN2CDA7</accession>
<dbReference type="Proteomes" id="UP001501705">
    <property type="component" value="Unassembled WGS sequence"/>
</dbReference>
<reference evidence="2 3" key="1">
    <citation type="journal article" date="2019" name="Int. J. Syst. Evol. Microbiol.">
        <title>The Global Catalogue of Microorganisms (GCM) 10K type strain sequencing project: providing services to taxonomists for standard genome sequencing and annotation.</title>
        <authorList>
            <consortium name="The Broad Institute Genomics Platform"/>
            <consortium name="The Broad Institute Genome Sequencing Center for Infectious Disease"/>
            <person name="Wu L."/>
            <person name="Ma J."/>
        </authorList>
    </citation>
    <scope>NUCLEOTIDE SEQUENCE [LARGE SCALE GENOMIC DNA]</scope>
    <source>
        <strain evidence="2 3">JCM 15572</strain>
    </source>
</reference>
<dbReference type="RefSeq" id="WP_344232159.1">
    <property type="nucleotide sequence ID" value="NZ_BAAAPH010000003.1"/>
</dbReference>
<keyword evidence="3" id="KW-1185">Reference proteome</keyword>
<evidence type="ECO:0008006" key="4">
    <source>
        <dbReference type="Google" id="ProtNLM"/>
    </source>
</evidence>